<proteinExistence type="predicted"/>
<dbReference type="Proteomes" id="UP000245708">
    <property type="component" value="Unassembled WGS sequence"/>
</dbReference>
<keyword evidence="2" id="KW-1185">Reference proteome</keyword>
<gene>
    <name evidence="1" type="ORF">C7455_102241</name>
</gene>
<protein>
    <submittedName>
        <fullName evidence="1">Uncharacterized protein</fullName>
    </submittedName>
</protein>
<organism evidence="1 2">
    <name type="scientific">Roseicyclus mahoneyensis</name>
    <dbReference type="NCBI Taxonomy" id="164332"/>
    <lineage>
        <taxon>Bacteria</taxon>
        <taxon>Pseudomonadati</taxon>
        <taxon>Pseudomonadota</taxon>
        <taxon>Alphaproteobacteria</taxon>
        <taxon>Rhodobacterales</taxon>
        <taxon>Roseobacteraceae</taxon>
        <taxon>Roseicyclus</taxon>
    </lineage>
</organism>
<evidence type="ECO:0000313" key="2">
    <source>
        <dbReference type="Proteomes" id="UP000245708"/>
    </source>
</evidence>
<reference evidence="1 2" key="1">
    <citation type="submission" date="2018-05" db="EMBL/GenBank/DDBJ databases">
        <title>Genomic Encyclopedia of Type Strains, Phase IV (KMG-IV): sequencing the most valuable type-strain genomes for metagenomic binning, comparative biology and taxonomic classification.</title>
        <authorList>
            <person name="Goeker M."/>
        </authorList>
    </citation>
    <scope>NUCLEOTIDE SEQUENCE [LARGE SCALE GENOMIC DNA]</scope>
    <source>
        <strain evidence="1 2">DSM 16097</strain>
    </source>
</reference>
<sequence>MSFLQFFLGKLENSEKKGSVPHLETDIMSIYFDSRHGMGDTLPNHLLPDRRETTE</sequence>
<evidence type="ECO:0000313" key="1">
    <source>
        <dbReference type="EMBL" id="PWK61552.1"/>
    </source>
</evidence>
<dbReference type="EMBL" id="QGGW01000002">
    <property type="protein sequence ID" value="PWK61552.1"/>
    <property type="molecule type" value="Genomic_DNA"/>
</dbReference>
<name>A0A316GL56_9RHOB</name>
<comment type="caution">
    <text evidence="1">The sequence shown here is derived from an EMBL/GenBank/DDBJ whole genome shotgun (WGS) entry which is preliminary data.</text>
</comment>
<dbReference type="AlphaFoldDB" id="A0A316GL56"/>
<accession>A0A316GL56</accession>